<proteinExistence type="inferred from homology"/>
<sequence>MIDVLVYLFETYAHLDSYPEPNQLARKLSAAGFEQDEIEEAMGWLSGLESAGGADKPRIEAESRSIRLYSSEEMSRLDTECRGFLAFLEEAGAINALTREIVVERALALEDEDVSLSQLKVIVLMVLWNQQVTTDTLVLEELLSDDDEPRAPH</sequence>
<dbReference type="AlphaFoldDB" id="F5RFH8"/>
<dbReference type="RefSeq" id="WP_008063203.1">
    <property type="nucleotide sequence ID" value="NZ_AFHG01000053.1"/>
</dbReference>
<accession>F5RFH8</accession>
<dbReference type="eggNOG" id="COG2922">
    <property type="taxonomic scope" value="Bacteria"/>
</dbReference>
<comment type="similarity">
    <text evidence="1">Belongs to the Smg family.</text>
</comment>
<evidence type="ECO:0000256" key="1">
    <source>
        <dbReference type="HAMAP-Rule" id="MF_00598"/>
    </source>
</evidence>
<reference evidence="2 3" key="1">
    <citation type="journal article" date="2011" name="J. Bacteriol.">
        <title>Genome sequence of Methyloversatilis universalis FAM5T, a methylotrophic representative of the order Rhodocyclales.</title>
        <authorList>
            <person name="Kittichotirat W."/>
            <person name="Good N.M."/>
            <person name="Hall R."/>
            <person name="Bringel F."/>
            <person name="Lajus A."/>
            <person name="Medigue C."/>
            <person name="Smalley N.E."/>
            <person name="Beck D."/>
            <person name="Bumgarner R."/>
            <person name="Vuilleumier S."/>
            <person name="Kalyuzhnaya M.G."/>
        </authorList>
    </citation>
    <scope>NUCLEOTIDE SEQUENCE [LARGE SCALE GENOMIC DNA]</scope>
    <source>
        <strain evidence="3">ATCC BAA-1314 / JCM 13912 / FAM5</strain>
    </source>
</reference>
<dbReference type="Proteomes" id="UP000005019">
    <property type="component" value="Unassembled WGS sequence"/>
</dbReference>
<gene>
    <name evidence="1" type="primary">smg</name>
    <name evidence="2" type="ORF">METUNv1_03059</name>
</gene>
<dbReference type="EMBL" id="AFHG01000053">
    <property type="protein sequence ID" value="EGK70834.1"/>
    <property type="molecule type" value="Genomic_DNA"/>
</dbReference>
<dbReference type="InterPro" id="IPR007456">
    <property type="entry name" value="Smg"/>
</dbReference>
<name>F5RFH8_METUF</name>
<dbReference type="PANTHER" id="PTHR38692:SF1">
    <property type="entry name" value="PROTEIN SMG"/>
    <property type="match status" value="1"/>
</dbReference>
<dbReference type="OrthoDB" id="5297467at2"/>
<protein>
    <recommendedName>
        <fullName evidence="1">Protein Smg homolog</fullName>
    </recommendedName>
</protein>
<dbReference type="STRING" id="1000565.METUNv1_03059"/>
<evidence type="ECO:0000313" key="2">
    <source>
        <dbReference type="EMBL" id="EGK70834.1"/>
    </source>
</evidence>
<evidence type="ECO:0000313" key="3">
    <source>
        <dbReference type="Proteomes" id="UP000005019"/>
    </source>
</evidence>
<dbReference type="HAMAP" id="MF_00598">
    <property type="entry name" value="Smg"/>
    <property type="match status" value="1"/>
</dbReference>
<dbReference type="PANTHER" id="PTHR38692">
    <property type="entry name" value="PROTEIN SMG"/>
    <property type="match status" value="1"/>
</dbReference>
<comment type="caution">
    <text evidence="2">The sequence shown here is derived from an EMBL/GenBank/DDBJ whole genome shotgun (WGS) entry which is preliminary data.</text>
</comment>
<dbReference type="Pfam" id="PF04361">
    <property type="entry name" value="DUF494"/>
    <property type="match status" value="1"/>
</dbReference>
<keyword evidence="3" id="KW-1185">Reference proteome</keyword>
<organism evidence="2 3">
    <name type="scientific">Methyloversatilis universalis (strain ATCC BAA-1314 / DSM 25237 / JCM 13912 / CCUG 52030 / FAM5)</name>
    <dbReference type="NCBI Taxonomy" id="1000565"/>
    <lineage>
        <taxon>Bacteria</taxon>
        <taxon>Pseudomonadati</taxon>
        <taxon>Pseudomonadota</taxon>
        <taxon>Betaproteobacteria</taxon>
        <taxon>Nitrosomonadales</taxon>
        <taxon>Sterolibacteriaceae</taxon>
        <taxon>Methyloversatilis</taxon>
    </lineage>
</organism>